<protein>
    <submittedName>
        <fullName evidence="1">Uncharacterized protein</fullName>
    </submittedName>
</protein>
<dbReference type="Proteomes" id="UP001500767">
    <property type="component" value="Unassembled WGS sequence"/>
</dbReference>
<comment type="caution">
    <text evidence="1">The sequence shown here is derived from an EMBL/GenBank/DDBJ whole genome shotgun (WGS) entry which is preliminary data.</text>
</comment>
<accession>A0ABP6XR09</accession>
<reference evidence="2" key="1">
    <citation type="journal article" date="2019" name="Int. J. Syst. Evol. Microbiol.">
        <title>The Global Catalogue of Microorganisms (GCM) 10K type strain sequencing project: providing services to taxonomists for standard genome sequencing and annotation.</title>
        <authorList>
            <consortium name="The Broad Institute Genomics Platform"/>
            <consortium name="The Broad Institute Genome Sequencing Center for Infectious Disease"/>
            <person name="Wu L."/>
            <person name="Ma J."/>
        </authorList>
    </citation>
    <scope>NUCLEOTIDE SEQUENCE [LARGE SCALE GENOMIC DNA]</scope>
    <source>
        <strain evidence="2">JCM 16540</strain>
    </source>
</reference>
<evidence type="ECO:0000313" key="1">
    <source>
        <dbReference type="EMBL" id="GAA3570384.1"/>
    </source>
</evidence>
<gene>
    <name evidence="1" type="ORF">GCM10022197_28510</name>
</gene>
<dbReference type="EMBL" id="BAAAYR010000004">
    <property type="protein sequence ID" value="GAA3570384.1"/>
    <property type="molecule type" value="Genomic_DNA"/>
</dbReference>
<organism evidence="1 2">
    <name type="scientific">Microlunatus spumicola</name>
    <dbReference type="NCBI Taxonomy" id="81499"/>
    <lineage>
        <taxon>Bacteria</taxon>
        <taxon>Bacillati</taxon>
        <taxon>Actinomycetota</taxon>
        <taxon>Actinomycetes</taxon>
        <taxon>Propionibacteriales</taxon>
        <taxon>Propionibacteriaceae</taxon>
        <taxon>Microlunatus</taxon>
    </lineage>
</organism>
<evidence type="ECO:0000313" key="2">
    <source>
        <dbReference type="Proteomes" id="UP001500767"/>
    </source>
</evidence>
<sequence>MEHGMDEPAVAEQLLLVTEVRLANAGSLWVLDQPVLVHPGQRYWLDEDKRLLFVEELGGGTRSYPCWFALGPEAPR</sequence>
<name>A0ABP6XR09_9ACTN</name>
<proteinExistence type="predicted"/>
<keyword evidence="2" id="KW-1185">Reference proteome</keyword>